<evidence type="ECO:0000256" key="6">
    <source>
        <dbReference type="ARBA" id="ARBA00022777"/>
    </source>
</evidence>
<dbReference type="Pfam" id="PF02518">
    <property type="entry name" value="HATPase_c"/>
    <property type="match status" value="1"/>
</dbReference>
<evidence type="ECO:0000256" key="1">
    <source>
        <dbReference type="ARBA" id="ARBA00000085"/>
    </source>
</evidence>
<name>A0A2N8KVF1_9BURK</name>
<dbReference type="SMART" id="SM00086">
    <property type="entry name" value="PAC"/>
    <property type="match status" value="2"/>
</dbReference>
<dbReference type="Gene3D" id="3.30.450.20">
    <property type="entry name" value="PAS domain"/>
    <property type="match status" value="3"/>
</dbReference>
<dbReference type="PROSITE" id="PS50112">
    <property type="entry name" value="PAS"/>
    <property type="match status" value="3"/>
</dbReference>
<dbReference type="InterPro" id="IPR013767">
    <property type="entry name" value="PAS_fold"/>
</dbReference>
<dbReference type="OrthoDB" id="9770795at2"/>
<evidence type="ECO:0000256" key="8">
    <source>
        <dbReference type="ARBA" id="ARBA00023026"/>
    </source>
</evidence>
<dbReference type="Gene3D" id="3.30.565.10">
    <property type="entry name" value="Histidine kinase-like ATPase, C-terminal domain"/>
    <property type="match status" value="1"/>
</dbReference>
<dbReference type="InterPro" id="IPR000700">
    <property type="entry name" value="PAS-assoc_C"/>
</dbReference>
<comment type="caution">
    <text evidence="13">The sequence shown here is derived from an EMBL/GenBank/DDBJ whole genome shotgun (WGS) entry which is preliminary data.</text>
</comment>
<organism evidence="13 14">
    <name type="scientific">Kinneretia aquatilis</name>
    <dbReference type="NCBI Taxonomy" id="2070761"/>
    <lineage>
        <taxon>Bacteria</taxon>
        <taxon>Pseudomonadati</taxon>
        <taxon>Pseudomonadota</taxon>
        <taxon>Betaproteobacteria</taxon>
        <taxon>Burkholderiales</taxon>
        <taxon>Sphaerotilaceae</taxon>
        <taxon>Roseateles</taxon>
    </lineage>
</organism>
<dbReference type="Pfam" id="PF00989">
    <property type="entry name" value="PAS"/>
    <property type="match status" value="1"/>
</dbReference>
<evidence type="ECO:0000313" key="13">
    <source>
        <dbReference type="EMBL" id="PND37448.1"/>
    </source>
</evidence>
<evidence type="ECO:0000259" key="11">
    <source>
        <dbReference type="PROSITE" id="PS50112"/>
    </source>
</evidence>
<dbReference type="InterPro" id="IPR005467">
    <property type="entry name" value="His_kinase_dom"/>
</dbReference>
<dbReference type="Proteomes" id="UP000235916">
    <property type="component" value="Unassembled WGS sequence"/>
</dbReference>
<dbReference type="SMART" id="SM00387">
    <property type="entry name" value="HATPase_c"/>
    <property type="match status" value="1"/>
</dbReference>
<dbReference type="InterPro" id="IPR000014">
    <property type="entry name" value="PAS"/>
</dbReference>
<evidence type="ECO:0000256" key="7">
    <source>
        <dbReference type="ARBA" id="ARBA00022840"/>
    </source>
</evidence>
<sequence>MRVDSNLTNVKIGGVETGACGCRWFPGRSRHANRFVFEPNANLAPAGLVFAASGRRPARPLGVFSVSGPTDSAVLDTLFASDMPVGLAVLDRELRYQRVNRALADFNGVPAEHLLGRSVAEVLPEAYPHLQPLLHAVLHQGQALEKFRIQVRVPSHPGELSEWEASYLPLRDAEQAIVGILVQAVNLSSQRRAEEALRESEAQLRRVLDGLFAFVGLLSLDGLLLEANRAPLEAGGIEKDEVLGRPFYQTYWWGHDNELQAWLQSAIADAGRGQVIRRDIVVRMRGDTRMTIDFMLAPLRDGQERISHLIACGIDISDRVHSERALRASEARFRSAFNAAPDGMALVNANGRILLANTAMDRLFACPSSGLQDSDINSLVPLASRSGHPALISHFFGHLQTRPMAKRRSLQALRRDGSHFNVEVGLNPIADSDPPEVLATVTDIDERLAAQAQVERALQEKTALLSEVHHRVKNNLQIISSLLRLQSRHVDESVKLVLRESKNRIRAMALTHQLLYERNDFTELELGPYLKRLAALLRESYSDPQQNIQVRVLAPECGLSIHLQEAIPCGLIVNELVTNAFKHAFPEGRAGSIEIRAEHEAEGLLHLDVCDDGIGLAQRPDWKDSRTLGFQLIPLLAEQLDGQLSLLDGPGTRIRVRFASQPDRASAMPPSAPSPLTQVSPE</sequence>
<dbReference type="GO" id="GO:0004673">
    <property type="term" value="F:protein histidine kinase activity"/>
    <property type="evidence" value="ECO:0007669"/>
    <property type="project" value="UniProtKB-EC"/>
</dbReference>
<dbReference type="PROSITE" id="PS50113">
    <property type="entry name" value="PAC"/>
    <property type="match status" value="3"/>
</dbReference>
<evidence type="ECO:0000313" key="14">
    <source>
        <dbReference type="Proteomes" id="UP000235916"/>
    </source>
</evidence>
<evidence type="ECO:0000256" key="4">
    <source>
        <dbReference type="ARBA" id="ARBA00022679"/>
    </source>
</evidence>
<protein>
    <recommendedName>
        <fullName evidence="2">histidine kinase</fullName>
        <ecNumber evidence="2">2.7.13.3</ecNumber>
    </recommendedName>
</protein>
<dbReference type="PANTHER" id="PTHR41523">
    <property type="entry name" value="TWO-COMPONENT SYSTEM SENSOR PROTEIN"/>
    <property type="match status" value="1"/>
</dbReference>
<keyword evidence="8" id="KW-0843">Virulence</keyword>
<gene>
    <name evidence="13" type="ORF">C1O66_07865</name>
</gene>
<dbReference type="InterPro" id="IPR036890">
    <property type="entry name" value="HATPase_C_sf"/>
</dbReference>
<evidence type="ECO:0000259" key="12">
    <source>
        <dbReference type="PROSITE" id="PS50113"/>
    </source>
</evidence>
<accession>A0A2N8KVF1</accession>
<dbReference type="InterPro" id="IPR011495">
    <property type="entry name" value="Sig_transdc_His_kin_sub2_dim/P"/>
</dbReference>
<reference evidence="13 14" key="1">
    <citation type="submission" date="2018-01" db="EMBL/GenBank/DDBJ databases">
        <title>Draft genome sequence of Paucibacter aquatile CR182 isolated from freshwater of the Nakdong River.</title>
        <authorList>
            <person name="Choi A."/>
            <person name="Chung E.J."/>
        </authorList>
    </citation>
    <scope>NUCLEOTIDE SEQUENCE [LARGE SCALE GENOMIC DNA]</scope>
    <source>
        <strain evidence="13 14">CR182</strain>
    </source>
</reference>
<feature type="domain" description="PAS" evidence="11">
    <location>
        <begin position="329"/>
        <end position="365"/>
    </location>
</feature>
<dbReference type="InterPro" id="IPR035965">
    <property type="entry name" value="PAS-like_dom_sf"/>
</dbReference>
<dbReference type="GO" id="GO:0006355">
    <property type="term" value="P:regulation of DNA-templated transcription"/>
    <property type="evidence" value="ECO:0007669"/>
    <property type="project" value="InterPro"/>
</dbReference>
<dbReference type="EC" id="2.7.13.3" evidence="2"/>
<dbReference type="SUPFAM" id="SSF55874">
    <property type="entry name" value="ATPase domain of HSP90 chaperone/DNA topoisomerase II/histidine kinase"/>
    <property type="match status" value="1"/>
</dbReference>
<evidence type="ECO:0000256" key="2">
    <source>
        <dbReference type="ARBA" id="ARBA00012438"/>
    </source>
</evidence>
<keyword evidence="5" id="KW-0547">Nucleotide-binding</keyword>
<dbReference type="InterPro" id="IPR003594">
    <property type="entry name" value="HATPase_dom"/>
</dbReference>
<dbReference type="EMBL" id="POSP01000003">
    <property type="protein sequence ID" value="PND37448.1"/>
    <property type="molecule type" value="Genomic_DNA"/>
</dbReference>
<dbReference type="GO" id="GO:0005524">
    <property type="term" value="F:ATP binding"/>
    <property type="evidence" value="ECO:0007669"/>
    <property type="project" value="UniProtKB-KW"/>
</dbReference>
<dbReference type="Pfam" id="PF08448">
    <property type="entry name" value="PAS_4"/>
    <property type="match status" value="2"/>
</dbReference>
<keyword evidence="4" id="KW-0808">Transferase</keyword>
<dbReference type="InterPro" id="IPR013656">
    <property type="entry name" value="PAS_4"/>
</dbReference>
<dbReference type="SMART" id="SM00091">
    <property type="entry name" value="PAS"/>
    <property type="match status" value="3"/>
</dbReference>
<dbReference type="SUPFAM" id="SSF55785">
    <property type="entry name" value="PYP-like sensor domain (PAS domain)"/>
    <property type="match status" value="3"/>
</dbReference>
<feature type="domain" description="Histidine kinase" evidence="10">
    <location>
        <begin position="467"/>
        <end position="662"/>
    </location>
</feature>
<feature type="domain" description="PAC" evidence="12">
    <location>
        <begin position="406"/>
        <end position="456"/>
    </location>
</feature>
<feature type="domain" description="PAC" evidence="12">
    <location>
        <begin position="276"/>
        <end position="328"/>
    </location>
</feature>
<feature type="region of interest" description="Disordered" evidence="9">
    <location>
        <begin position="660"/>
        <end position="682"/>
    </location>
</feature>
<comment type="catalytic activity">
    <reaction evidence="1">
        <text>ATP + protein L-histidine = ADP + protein N-phospho-L-histidine.</text>
        <dbReference type="EC" id="2.7.13.3"/>
    </reaction>
</comment>
<keyword evidence="3" id="KW-0597">Phosphoprotein</keyword>
<dbReference type="Pfam" id="PF07568">
    <property type="entry name" value="HisKA_2"/>
    <property type="match status" value="1"/>
</dbReference>
<keyword evidence="6" id="KW-0418">Kinase</keyword>
<feature type="domain" description="PAS" evidence="11">
    <location>
        <begin position="200"/>
        <end position="245"/>
    </location>
</feature>
<dbReference type="PROSITE" id="PS50109">
    <property type="entry name" value="HIS_KIN"/>
    <property type="match status" value="1"/>
</dbReference>
<evidence type="ECO:0000256" key="3">
    <source>
        <dbReference type="ARBA" id="ARBA00022553"/>
    </source>
</evidence>
<feature type="domain" description="PAS" evidence="11">
    <location>
        <begin position="71"/>
        <end position="141"/>
    </location>
</feature>
<dbReference type="CDD" id="cd00130">
    <property type="entry name" value="PAS"/>
    <property type="match status" value="3"/>
</dbReference>
<dbReference type="NCBIfam" id="TIGR00229">
    <property type="entry name" value="sensory_box"/>
    <property type="match status" value="3"/>
</dbReference>
<dbReference type="InterPro" id="IPR001610">
    <property type="entry name" value="PAC"/>
</dbReference>
<evidence type="ECO:0000259" key="10">
    <source>
        <dbReference type="PROSITE" id="PS50109"/>
    </source>
</evidence>
<evidence type="ECO:0000256" key="9">
    <source>
        <dbReference type="SAM" id="MobiDB-lite"/>
    </source>
</evidence>
<proteinExistence type="predicted"/>
<dbReference type="PANTHER" id="PTHR41523:SF8">
    <property type="entry name" value="ETHYLENE RESPONSE SENSOR PROTEIN"/>
    <property type="match status" value="1"/>
</dbReference>
<dbReference type="AlphaFoldDB" id="A0A2N8KVF1"/>
<keyword evidence="14" id="KW-1185">Reference proteome</keyword>
<evidence type="ECO:0000256" key="5">
    <source>
        <dbReference type="ARBA" id="ARBA00022741"/>
    </source>
</evidence>
<feature type="domain" description="PAC" evidence="12">
    <location>
        <begin position="147"/>
        <end position="199"/>
    </location>
</feature>
<keyword evidence="7" id="KW-0067">ATP-binding</keyword>